<evidence type="ECO:0000256" key="9">
    <source>
        <dbReference type="ARBA" id="ARBA00023186"/>
    </source>
</evidence>
<evidence type="ECO:0000313" key="11">
    <source>
        <dbReference type="EMBL" id="TCV90107.1"/>
    </source>
</evidence>
<dbReference type="Pfam" id="PF03548">
    <property type="entry name" value="LolA"/>
    <property type="match status" value="1"/>
</dbReference>
<dbReference type="GO" id="GO:0042953">
    <property type="term" value="P:lipoprotein transport"/>
    <property type="evidence" value="ECO:0007669"/>
    <property type="project" value="InterPro"/>
</dbReference>
<feature type="chain" id="PRO_5021053073" description="Outer-membrane lipoprotein carrier protein" evidence="10">
    <location>
        <begin position="24"/>
        <end position="207"/>
    </location>
</feature>
<keyword evidence="7 10" id="KW-0574">Periplasm</keyword>
<evidence type="ECO:0000256" key="4">
    <source>
        <dbReference type="ARBA" id="ARBA00014035"/>
    </source>
</evidence>
<dbReference type="SUPFAM" id="SSF89392">
    <property type="entry name" value="Prokaryotic lipoproteins and lipoprotein localization factors"/>
    <property type="match status" value="1"/>
</dbReference>
<dbReference type="PANTHER" id="PTHR35869">
    <property type="entry name" value="OUTER-MEMBRANE LIPOPROTEIN CARRIER PROTEIN"/>
    <property type="match status" value="1"/>
</dbReference>
<sequence precursor="true">MKIRFQLILVLLFSFFLSFSASASSLDKLKNFIQQTHSAKAHFTQSVFSKSARPGQESSGTMQFMRPGKFRWTYEKPYEQLIVGDGVKLWVYDAELNQVTVRKLDQAIGSSPAALLAGNNEIEKFFTLKDVGLKEGLEWLEATPKGNESTFESVRMGFGPAGLQVMELHDNFGQITLIRFSAIERNPKAVADLFKFVPPKGADVIGE</sequence>
<dbReference type="InterPro" id="IPR029046">
    <property type="entry name" value="LolA/LolB/LppX"/>
</dbReference>
<dbReference type="NCBIfam" id="TIGR00547">
    <property type="entry name" value="lolA"/>
    <property type="match status" value="1"/>
</dbReference>
<keyword evidence="6 10" id="KW-0732">Signal</keyword>
<dbReference type="RefSeq" id="WP_124947913.1">
    <property type="nucleotide sequence ID" value="NZ_BHVT01000073.1"/>
</dbReference>
<evidence type="ECO:0000256" key="3">
    <source>
        <dbReference type="ARBA" id="ARBA00011245"/>
    </source>
</evidence>
<proteinExistence type="inferred from homology"/>
<evidence type="ECO:0000256" key="6">
    <source>
        <dbReference type="ARBA" id="ARBA00022729"/>
    </source>
</evidence>
<dbReference type="HAMAP" id="MF_00240">
    <property type="entry name" value="LolA"/>
    <property type="match status" value="1"/>
</dbReference>
<organism evidence="11 12">
    <name type="scientific">Sulfurirhabdus autotrophica</name>
    <dbReference type="NCBI Taxonomy" id="1706046"/>
    <lineage>
        <taxon>Bacteria</taxon>
        <taxon>Pseudomonadati</taxon>
        <taxon>Pseudomonadota</taxon>
        <taxon>Betaproteobacteria</taxon>
        <taxon>Nitrosomonadales</taxon>
        <taxon>Sulfuricellaceae</taxon>
        <taxon>Sulfurirhabdus</taxon>
    </lineage>
</organism>
<evidence type="ECO:0000256" key="10">
    <source>
        <dbReference type="HAMAP-Rule" id="MF_00240"/>
    </source>
</evidence>
<dbReference type="PANTHER" id="PTHR35869:SF1">
    <property type="entry name" value="OUTER-MEMBRANE LIPOPROTEIN CARRIER PROTEIN"/>
    <property type="match status" value="1"/>
</dbReference>
<dbReference type="Gene3D" id="2.50.20.10">
    <property type="entry name" value="Lipoprotein localisation LolA/LolB/LppX"/>
    <property type="match status" value="1"/>
</dbReference>
<feature type="signal peptide" evidence="10">
    <location>
        <begin position="1"/>
        <end position="23"/>
    </location>
</feature>
<keyword evidence="9 10" id="KW-0143">Chaperone</keyword>
<accession>A0A4R3YDC7</accession>
<keyword evidence="11" id="KW-0449">Lipoprotein</keyword>
<comment type="similarity">
    <text evidence="2 10">Belongs to the LolA family.</text>
</comment>
<reference evidence="11 12" key="1">
    <citation type="submission" date="2019-03" db="EMBL/GenBank/DDBJ databases">
        <title>Genomic Encyclopedia of Type Strains, Phase IV (KMG-IV): sequencing the most valuable type-strain genomes for metagenomic binning, comparative biology and taxonomic classification.</title>
        <authorList>
            <person name="Goeker M."/>
        </authorList>
    </citation>
    <scope>NUCLEOTIDE SEQUENCE [LARGE SCALE GENOMIC DNA]</scope>
    <source>
        <strain evidence="11 12">DSM 100309</strain>
    </source>
</reference>
<evidence type="ECO:0000256" key="2">
    <source>
        <dbReference type="ARBA" id="ARBA00007615"/>
    </source>
</evidence>
<protein>
    <recommendedName>
        <fullName evidence="4 10">Outer-membrane lipoprotein carrier protein</fullName>
    </recommendedName>
</protein>
<comment type="function">
    <text evidence="10">Participates in the translocation of lipoproteins from the inner membrane to the outer membrane. Only forms a complex with a lipoprotein if the residue after the N-terminal Cys is not an aspartate (The Asp acts as a targeting signal to indicate that the lipoprotein should stay in the inner membrane).</text>
</comment>
<evidence type="ECO:0000256" key="7">
    <source>
        <dbReference type="ARBA" id="ARBA00022764"/>
    </source>
</evidence>
<name>A0A4R3YDC7_9PROT</name>
<dbReference type="InterPro" id="IPR004564">
    <property type="entry name" value="OM_lipoprot_carrier_LolA-like"/>
</dbReference>
<comment type="subunit">
    <text evidence="3 10">Monomer.</text>
</comment>
<dbReference type="CDD" id="cd16325">
    <property type="entry name" value="LolA"/>
    <property type="match status" value="1"/>
</dbReference>
<dbReference type="Proteomes" id="UP000295367">
    <property type="component" value="Unassembled WGS sequence"/>
</dbReference>
<evidence type="ECO:0000256" key="5">
    <source>
        <dbReference type="ARBA" id="ARBA00022448"/>
    </source>
</evidence>
<gene>
    <name evidence="10" type="primary">lolA</name>
    <name evidence="11" type="ORF">EDC63_10172</name>
</gene>
<dbReference type="GO" id="GO:0042597">
    <property type="term" value="C:periplasmic space"/>
    <property type="evidence" value="ECO:0007669"/>
    <property type="project" value="UniProtKB-SubCell"/>
</dbReference>
<dbReference type="EMBL" id="SMCO01000001">
    <property type="protein sequence ID" value="TCV90107.1"/>
    <property type="molecule type" value="Genomic_DNA"/>
</dbReference>
<dbReference type="OrthoDB" id="9787361at2"/>
<comment type="subcellular location">
    <subcellularLocation>
        <location evidence="1 10">Periplasm</location>
    </subcellularLocation>
</comment>
<dbReference type="AlphaFoldDB" id="A0A4R3YDC7"/>
<evidence type="ECO:0000256" key="8">
    <source>
        <dbReference type="ARBA" id="ARBA00022927"/>
    </source>
</evidence>
<evidence type="ECO:0000313" key="12">
    <source>
        <dbReference type="Proteomes" id="UP000295367"/>
    </source>
</evidence>
<keyword evidence="8 10" id="KW-0653">Protein transport</keyword>
<keyword evidence="5 10" id="KW-0813">Transport</keyword>
<evidence type="ECO:0000256" key="1">
    <source>
        <dbReference type="ARBA" id="ARBA00004418"/>
    </source>
</evidence>
<dbReference type="GO" id="GO:0044874">
    <property type="term" value="P:lipoprotein localization to outer membrane"/>
    <property type="evidence" value="ECO:0007669"/>
    <property type="project" value="UniProtKB-UniRule"/>
</dbReference>
<comment type="caution">
    <text evidence="11">The sequence shown here is derived from an EMBL/GenBank/DDBJ whole genome shotgun (WGS) entry which is preliminary data.</text>
</comment>
<dbReference type="InterPro" id="IPR018323">
    <property type="entry name" value="OM_lipoprot_carrier_LolA_Pbac"/>
</dbReference>
<keyword evidence="12" id="KW-1185">Reference proteome</keyword>